<comment type="caution">
    <text evidence="1">The sequence shown here is derived from an EMBL/GenBank/DDBJ whole genome shotgun (WGS) entry which is preliminary data.</text>
</comment>
<keyword evidence="2" id="KW-1185">Reference proteome</keyword>
<feature type="non-terminal residue" evidence="1">
    <location>
        <position position="1"/>
    </location>
</feature>
<reference evidence="1" key="1">
    <citation type="submission" date="2021-06" db="EMBL/GenBank/DDBJ databases">
        <authorList>
            <person name="Kallberg Y."/>
            <person name="Tangrot J."/>
            <person name="Rosling A."/>
        </authorList>
    </citation>
    <scope>NUCLEOTIDE SEQUENCE</scope>
    <source>
        <strain evidence="1">MA461A</strain>
    </source>
</reference>
<evidence type="ECO:0000313" key="2">
    <source>
        <dbReference type="Proteomes" id="UP000789920"/>
    </source>
</evidence>
<dbReference type="EMBL" id="CAJVQC010155004">
    <property type="protein sequence ID" value="CAG8847247.1"/>
    <property type="molecule type" value="Genomic_DNA"/>
</dbReference>
<dbReference type="Proteomes" id="UP000789920">
    <property type="component" value="Unassembled WGS sequence"/>
</dbReference>
<proteinExistence type="predicted"/>
<feature type="non-terminal residue" evidence="1">
    <location>
        <position position="78"/>
    </location>
</feature>
<protein>
    <submittedName>
        <fullName evidence="1">25349_t:CDS:1</fullName>
    </submittedName>
</protein>
<sequence length="78" mass="8563">TKFILSIDGGGFRGIIPAIILSEIEKRVTNEIKKEHQDVDIRCADLFDVISGTSTGSILALGLSIVENNRPKFDAEYI</sequence>
<accession>A0ACA9STV4</accession>
<name>A0ACA9STV4_9GLOM</name>
<organism evidence="1 2">
    <name type="scientific">Racocetra persica</name>
    <dbReference type="NCBI Taxonomy" id="160502"/>
    <lineage>
        <taxon>Eukaryota</taxon>
        <taxon>Fungi</taxon>
        <taxon>Fungi incertae sedis</taxon>
        <taxon>Mucoromycota</taxon>
        <taxon>Glomeromycotina</taxon>
        <taxon>Glomeromycetes</taxon>
        <taxon>Diversisporales</taxon>
        <taxon>Gigasporaceae</taxon>
        <taxon>Racocetra</taxon>
    </lineage>
</organism>
<evidence type="ECO:0000313" key="1">
    <source>
        <dbReference type="EMBL" id="CAG8847247.1"/>
    </source>
</evidence>
<gene>
    <name evidence="1" type="ORF">RPERSI_LOCUS34543</name>
</gene>